<evidence type="ECO:0000313" key="3">
    <source>
        <dbReference type="EMBL" id="MCU6794211.1"/>
    </source>
</evidence>
<evidence type="ECO:0000259" key="2">
    <source>
        <dbReference type="Pfam" id="PF13579"/>
    </source>
</evidence>
<dbReference type="Gene3D" id="3.40.50.2000">
    <property type="entry name" value="Glycogen Phosphorylase B"/>
    <property type="match status" value="2"/>
</dbReference>
<dbReference type="Pfam" id="PF13579">
    <property type="entry name" value="Glyco_trans_4_4"/>
    <property type="match status" value="1"/>
</dbReference>
<dbReference type="Proteomes" id="UP001652445">
    <property type="component" value="Unassembled WGS sequence"/>
</dbReference>
<sequence>MIRKKILIVAPFTVLPGEKGFNRFRYIAEELAMLGHEVELVTSNYSHAEKSFRQPDAEQWSEAALPYQLTLIEESGYKRNVSFARIRSHRRFERNLKLYLELKENKVDVVYAAYPLMGAAQLAGSFAKRLGVPFILDIQDIWPESINSVLKLPDRWLKLLLAPMTAYANQVYKLADYIVGVSDTYVARGKAANRKAKAYHCLFIGADQAYFDVCASRNVEVNKPMGEFWITYIGTLSHSYDIETVIKAVALLERTGYRDMVFNIFGSGPHESRYRELAKQLQAPVRFMGHQSYEDMIPYLVRSDVAANAISKGARASVTNKIGDFLFAGLPMINSCENKEVMKMVTDCHIGFNYRPGDYTECARYIALLFHQKQFSHQLGVNSRNLAESRFDRRKTYPELYKLILNT</sequence>
<reference evidence="3 4" key="1">
    <citation type="submission" date="2022-09" db="EMBL/GenBank/DDBJ databases">
        <authorList>
            <person name="Han X.L."/>
            <person name="Wang Q."/>
            <person name="Lu T."/>
        </authorList>
    </citation>
    <scope>NUCLEOTIDE SEQUENCE [LARGE SCALE GENOMIC DNA]</scope>
    <source>
        <strain evidence="3 4">WQ 127069</strain>
    </source>
</reference>
<dbReference type="SUPFAM" id="SSF53756">
    <property type="entry name" value="UDP-Glycosyltransferase/glycogen phosphorylase"/>
    <property type="match status" value="1"/>
</dbReference>
<evidence type="ECO:0000259" key="1">
    <source>
        <dbReference type="Pfam" id="PF00534"/>
    </source>
</evidence>
<dbReference type="CDD" id="cd03794">
    <property type="entry name" value="GT4_WbuB-like"/>
    <property type="match status" value="1"/>
</dbReference>
<dbReference type="InterPro" id="IPR050194">
    <property type="entry name" value="Glycosyltransferase_grp1"/>
</dbReference>
<feature type="domain" description="Glycosyltransferase subfamily 4-like N-terminal" evidence="2">
    <location>
        <begin position="23"/>
        <end position="187"/>
    </location>
</feature>
<name>A0ABT2UJB1_9BACL</name>
<dbReference type="PANTHER" id="PTHR45947">
    <property type="entry name" value="SULFOQUINOVOSYL TRANSFERASE SQD2"/>
    <property type="match status" value="1"/>
</dbReference>
<dbReference type="InterPro" id="IPR001296">
    <property type="entry name" value="Glyco_trans_1"/>
</dbReference>
<feature type="domain" description="Glycosyl transferase family 1" evidence="1">
    <location>
        <begin position="221"/>
        <end position="385"/>
    </location>
</feature>
<dbReference type="RefSeq" id="WP_262685398.1">
    <property type="nucleotide sequence ID" value="NZ_JAOQIO010000077.1"/>
</dbReference>
<dbReference type="EMBL" id="JAOQIO010000077">
    <property type="protein sequence ID" value="MCU6794211.1"/>
    <property type="molecule type" value="Genomic_DNA"/>
</dbReference>
<keyword evidence="4" id="KW-1185">Reference proteome</keyword>
<evidence type="ECO:0000313" key="4">
    <source>
        <dbReference type="Proteomes" id="UP001652445"/>
    </source>
</evidence>
<accession>A0ABT2UJB1</accession>
<dbReference type="PANTHER" id="PTHR45947:SF3">
    <property type="entry name" value="SULFOQUINOVOSYL TRANSFERASE SQD2"/>
    <property type="match status" value="1"/>
</dbReference>
<comment type="caution">
    <text evidence="3">The sequence shown here is derived from an EMBL/GenBank/DDBJ whole genome shotgun (WGS) entry which is preliminary data.</text>
</comment>
<protein>
    <submittedName>
        <fullName evidence="3">Glycosyltransferase family 4 protein</fullName>
    </submittedName>
</protein>
<gene>
    <name evidence="3" type="ORF">OB236_19070</name>
</gene>
<proteinExistence type="predicted"/>
<organism evidence="3 4">
    <name type="scientific">Paenibacillus baimaensis</name>
    <dbReference type="NCBI Taxonomy" id="2982185"/>
    <lineage>
        <taxon>Bacteria</taxon>
        <taxon>Bacillati</taxon>
        <taxon>Bacillota</taxon>
        <taxon>Bacilli</taxon>
        <taxon>Bacillales</taxon>
        <taxon>Paenibacillaceae</taxon>
        <taxon>Paenibacillus</taxon>
    </lineage>
</organism>
<dbReference type="InterPro" id="IPR028098">
    <property type="entry name" value="Glyco_trans_4-like_N"/>
</dbReference>
<dbReference type="Pfam" id="PF00534">
    <property type="entry name" value="Glycos_transf_1"/>
    <property type="match status" value="1"/>
</dbReference>